<organism evidence="2 3">
    <name type="scientific">Membranihabitans marinus</name>
    <dbReference type="NCBI Taxonomy" id="1227546"/>
    <lineage>
        <taxon>Bacteria</taxon>
        <taxon>Pseudomonadati</taxon>
        <taxon>Bacteroidota</taxon>
        <taxon>Saprospiria</taxon>
        <taxon>Saprospirales</taxon>
        <taxon>Saprospiraceae</taxon>
        <taxon>Membranihabitans</taxon>
    </lineage>
</organism>
<protein>
    <submittedName>
        <fullName evidence="2">VOC family protein</fullName>
    </submittedName>
</protein>
<dbReference type="Pfam" id="PF00903">
    <property type="entry name" value="Glyoxalase"/>
    <property type="match status" value="1"/>
</dbReference>
<dbReference type="InterPro" id="IPR004360">
    <property type="entry name" value="Glyas_Fos-R_dOase_dom"/>
</dbReference>
<dbReference type="InterPro" id="IPR037523">
    <property type="entry name" value="VOC_core"/>
</dbReference>
<evidence type="ECO:0000313" key="3">
    <source>
        <dbReference type="Proteomes" id="UP000753961"/>
    </source>
</evidence>
<dbReference type="Proteomes" id="UP000753961">
    <property type="component" value="Unassembled WGS sequence"/>
</dbReference>
<dbReference type="Gene3D" id="3.10.180.10">
    <property type="entry name" value="2,3-Dihydroxybiphenyl 1,2-Dioxygenase, domain 1"/>
    <property type="match status" value="1"/>
</dbReference>
<reference evidence="2" key="1">
    <citation type="submission" date="2021-06" db="EMBL/GenBank/DDBJ databases">
        <title>44 bacteria genomes isolated from Dapeng, Shenzhen.</title>
        <authorList>
            <person name="Zheng W."/>
            <person name="Yu S."/>
            <person name="Huang Y."/>
        </authorList>
    </citation>
    <scope>NUCLEOTIDE SEQUENCE</scope>
    <source>
        <strain evidence="2">DP5N28-2</strain>
    </source>
</reference>
<dbReference type="CDD" id="cd06587">
    <property type="entry name" value="VOC"/>
    <property type="match status" value="1"/>
</dbReference>
<dbReference type="SUPFAM" id="SSF54593">
    <property type="entry name" value="Glyoxalase/Bleomycin resistance protein/Dihydroxybiphenyl dioxygenase"/>
    <property type="match status" value="1"/>
</dbReference>
<gene>
    <name evidence="2" type="ORF">KUV50_17525</name>
</gene>
<dbReference type="AlphaFoldDB" id="A0A953I2A4"/>
<evidence type="ECO:0000313" key="2">
    <source>
        <dbReference type="EMBL" id="MBY5959957.1"/>
    </source>
</evidence>
<feature type="domain" description="VOC" evidence="1">
    <location>
        <begin position="2"/>
        <end position="122"/>
    </location>
</feature>
<dbReference type="EMBL" id="JAHVHU010000020">
    <property type="protein sequence ID" value="MBY5959957.1"/>
    <property type="molecule type" value="Genomic_DNA"/>
</dbReference>
<evidence type="ECO:0000259" key="1">
    <source>
        <dbReference type="PROSITE" id="PS51819"/>
    </source>
</evidence>
<keyword evidence="3" id="KW-1185">Reference proteome</keyword>
<dbReference type="RefSeq" id="WP_222581493.1">
    <property type="nucleotide sequence ID" value="NZ_JAHVHU010000020.1"/>
</dbReference>
<dbReference type="PROSITE" id="PS51819">
    <property type="entry name" value="VOC"/>
    <property type="match status" value="1"/>
</dbReference>
<comment type="caution">
    <text evidence="2">The sequence shown here is derived from an EMBL/GenBank/DDBJ whole genome shotgun (WGS) entry which is preliminary data.</text>
</comment>
<sequence>MKIEHFAINAPDPIAMANWYVEHLGMRIVRQQTETPYMTFLADSSGQVMIEIYHNDAAPIPDYKNQDPLIVHIAFVSSDPKADKVRLQKAGAREDSDDITPSGDHIIMLRDPWGIPIQLCKRARPMVNG</sequence>
<proteinExistence type="predicted"/>
<accession>A0A953I2A4</accession>
<name>A0A953I2A4_9BACT</name>
<dbReference type="InterPro" id="IPR029068">
    <property type="entry name" value="Glyas_Bleomycin-R_OHBP_Dase"/>
</dbReference>